<dbReference type="PANTHER" id="PTHR43153">
    <property type="entry name" value="ELECTRON TRANSFER FLAVOPROTEIN ALPHA"/>
    <property type="match status" value="1"/>
</dbReference>
<dbReference type="RefSeq" id="WP_345332882.1">
    <property type="nucleotide sequence ID" value="NZ_BAABJZ010000006.1"/>
</dbReference>
<dbReference type="SMART" id="SM00893">
    <property type="entry name" value="ETF"/>
    <property type="match status" value="1"/>
</dbReference>
<protein>
    <submittedName>
        <fullName evidence="4">FAD-binding protein</fullName>
    </submittedName>
</protein>
<dbReference type="InterPro" id="IPR014730">
    <property type="entry name" value="ETF_a/b_N"/>
</dbReference>
<keyword evidence="5" id="KW-1185">Reference proteome</keyword>
<accession>A0ABP9ECH0</accession>
<dbReference type="SUPFAM" id="SSF52467">
    <property type="entry name" value="DHS-like NAD/FAD-binding domain"/>
    <property type="match status" value="1"/>
</dbReference>
<dbReference type="PANTHER" id="PTHR43153:SF1">
    <property type="entry name" value="ELECTRON TRANSFER FLAVOPROTEIN SUBUNIT ALPHA, MITOCHONDRIAL"/>
    <property type="match status" value="1"/>
</dbReference>
<dbReference type="EMBL" id="BAABJZ010000006">
    <property type="protein sequence ID" value="GAA4874401.1"/>
    <property type="molecule type" value="Genomic_DNA"/>
</dbReference>
<keyword evidence="2" id="KW-0813">Transport</keyword>
<gene>
    <name evidence="4" type="ORF">GCM10023333_04130</name>
</gene>
<evidence type="ECO:0000313" key="5">
    <source>
        <dbReference type="Proteomes" id="UP001499988"/>
    </source>
</evidence>
<dbReference type="PIRSF" id="PIRSF000089">
    <property type="entry name" value="Electra_flavoP_a"/>
    <property type="match status" value="1"/>
</dbReference>
<comment type="caution">
    <text evidence="4">The sequence shown here is derived from an EMBL/GenBank/DDBJ whole genome shotgun (WGS) entry which is preliminary data.</text>
</comment>
<evidence type="ECO:0000256" key="1">
    <source>
        <dbReference type="ARBA" id="ARBA00005817"/>
    </source>
</evidence>
<dbReference type="Gene3D" id="3.40.50.1220">
    <property type="entry name" value="TPP-binding domain"/>
    <property type="match status" value="1"/>
</dbReference>
<dbReference type="InterPro" id="IPR014731">
    <property type="entry name" value="ETF_asu_C"/>
</dbReference>
<dbReference type="Pfam" id="PF01012">
    <property type="entry name" value="ETF"/>
    <property type="match status" value="1"/>
</dbReference>
<dbReference type="Pfam" id="PF00766">
    <property type="entry name" value="ETF_alpha"/>
    <property type="match status" value="1"/>
</dbReference>
<sequence>MSALVLCHERQGSREEVARLIQAALQLSSTVSVLMLGRQADAQALSTLEGIDQIYATDWAPSWLADAAARGLGDWIAQGDYRQVLMAADCVGKDLLPRIAASLDNAMISEVVQILAADTFVRPSYAGTVMETVQALEPRVMLTVRPMGFAPVGDANEVAVTPVAIELEVGLSQLLQRRELQSERPALDQAEVVIGAGRGVETAEQFALIEQLADLLGAAIGGSRALVDLGLIENEYQIGQTGKIIAPRLYIAVGISGASQHLAGIKQAGTIVAIDVDAAAPLMQEADYSLQGDLNTILPQLIAELQK</sequence>
<proteinExistence type="inferred from homology"/>
<keyword evidence="2" id="KW-0249">Electron transport</keyword>
<reference evidence="5" key="1">
    <citation type="journal article" date="2019" name="Int. J. Syst. Evol. Microbiol.">
        <title>The Global Catalogue of Microorganisms (GCM) 10K type strain sequencing project: providing services to taxonomists for standard genome sequencing and annotation.</title>
        <authorList>
            <consortium name="The Broad Institute Genomics Platform"/>
            <consortium name="The Broad Institute Genome Sequencing Center for Infectious Disease"/>
            <person name="Wu L."/>
            <person name="Ma J."/>
        </authorList>
    </citation>
    <scope>NUCLEOTIDE SEQUENCE [LARGE SCALE GENOMIC DNA]</scope>
    <source>
        <strain evidence="5">JCM 18401</strain>
    </source>
</reference>
<comment type="similarity">
    <text evidence="1">Belongs to the ETF alpha-subunit/FixB family.</text>
</comment>
<dbReference type="SUPFAM" id="SSF52402">
    <property type="entry name" value="Adenine nucleotide alpha hydrolases-like"/>
    <property type="match status" value="1"/>
</dbReference>
<evidence type="ECO:0000259" key="3">
    <source>
        <dbReference type="SMART" id="SM00893"/>
    </source>
</evidence>
<feature type="domain" description="Electron transfer flavoprotein alpha/beta-subunit N-terminal" evidence="3">
    <location>
        <begin position="3"/>
        <end position="178"/>
    </location>
</feature>
<dbReference type="InterPro" id="IPR001308">
    <property type="entry name" value="ETF_a/FixB"/>
</dbReference>
<dbReference type="InterPro" id="IPR014729">
    <property type="entry name" value="Rossmann-like_a/b/a_fold"/>
</dbReference>
<dbReference type="Gene3D" id="3.40.50.620">
    <property type="entry name" value="HUPs"/>
    <property type="match status" value="1"/>
</dbReference>
<dbReference type="InterPro" id="IPR029035">
    <property type="entry name" value="DHS-like_NAD/FAD-binding_dom"/>
</dbReference>
<evidence type="ECO:0000313" key="4">
    <source>
        <dbReference type="EMBL" id="GAA4874401.1"/>
    </source>
</evidence>
<dbReference type="Proteomes" id="UP001499988">
    <property type="component" value="Unassembled WGS sequence"/>
</dbReference>
<name>A0ABP9ECH0_9GAMM</name>
<evidence type="ECO:0000256" key="2">
    <source>
        <dbReference type="ARBA" id="ARBA00022982"/>
    </source>
</evidence>
<organism evidence="4 5">
    <name type="scientific">Ferrimonas pelagia</name>
    <dbReference type="NCBI Taxonomy" id="1177826"/>
    <lineage>
        <taxon>Bacteria</taxon>
        <taxon>Pseudomonadati</taxon>
        <taxon>Pseudomonadota</taxon>
        <taxon>Gammaproteobacteria</taxon>
        <taxon>Alteromonadales</taxon>
        <taxon>Ferrimonadaceae</taxon>
        <taxon>Ferrimonas</taxon>
    </lineage>
</organism>